<feature type="transmembrane region" description="Helical" evidence="2">
    <location>
        <begin position="128"/>
        <end position="147"/>
    </location>
</feature>
<comment type="caution">
    <text evidence="4">The sequence shown here is derived from an EMBL/GenBank/DDBJ whole genome shotgun (WGS) entry which is preliminary data.</text>
</comment>
<protein>
    <submittedName>
        <fullName evidence="4">Uncharacterized protein</fullName>
    </submittedName>
</protein>
<evidence type="ECO:0000313" key="5">
    <source>
        <dbReference type="Proteomes" id="UP000261948"/>
    </source>
</evidence>
<accession>A0A373FNC9</accession>
<organism evidence="4 5">
    <name type="scientific">Comamonas testosteroni</name>
    <name type="common">Pseudomonas testosteroni</name>
    <dbReference type="NCBI Taxonomy" id="285"/>
    <lineage>
        <taxon>Bacteria</taxon>
        <taxon>Pseudomonadati</taxon>
        <taxon>Pseudomonadota</taxon>
        <taxon>Betaproteobacteria</taxon>
        <taxon>Burkholderiales</taxon>
        <taxon>Comamonadaceae</taxon>
        <taxon>Comamonas</taxon>
    </lineage>
</organism>
<evidence type="ECO:0000256" key="3">
    <source>
        <dbReference type="SAM" id="SignalP"/>
    </source>
</evidence>
<evidence type="ECO:0000313" key="4">
    <source>
        <dbReference type="EMBL" id="RGE45671.1"/>
    </source>
</evidence>
<keyword evidence="3" id="KW-0732">Signal</keyword>
<proteinExistence type="predicted"/>
<keyword evidence="2" id="KW-0812">Transmembrane</keyword>
<gene>
    <name evidence="4" type="ORF">DZC30_06875</name>
</gene>
<sequence>MLLAGMLAVAALIWSLTTQFHAEAQAGQQAIARSVAQTLAKQTTRAVRLGIPLQKLPGVQDYLQQTLQSTPQMAYLALADEHGKPLYSVSQGKAEPLVKLPVIVRGATVAQVQAGAKSPQAHSLIKPAALAILTVLAVAVLAGLITYQWPGRGLQKRHALLLLALRETQTRHIHERHAGDAQQAALQTLSELQQRNAQAQQSVQDFAAELLAVDFDQKMHSVLKDIAPSAIKNGAPS</sequence>
<feature type="chain" id="PRO_5016673160" evidence="3">
    <location>
        <begin position="23"/>
        <end position="237"/>
    </location>
</feature>
<keyword evidence="5" id="KW-1185">Reference proteome</keyword>
<keyword evidence="2" id="KW-1133">Transmembrane helix</keyword>
<keyword evidence="1" id="KW-0175">Coiled coil</keyword>
<dbReference type="Proteomes" id="UP000261948">
    <property type="component" value="Unassembled WGS sequence"/>
</dbReference>
<dbReference type="EMBL" id="QURR01000007">
    <property type="protein sequence ID" value="RGE45671.1"/>
    <property type="molecule type" value="Genomic_DNA"/>
</dbReference>
<name>A0A373FNC9_COMTE</name>
<reference evidence="4 5" key="1">
    <citation type="submission" date="2018-08" db="EMBL/GenBank/DDBJ databases">
        <title>Comamonas testosteroni strain SWCO2.</title>
        <authorList>
            <person name="Jiang N."/>
            <person name="Zhang X.Z."/>
        </authorList>
    </citation>
    <scope>NUCLEOTIDE SEQUENCE [LARGE SCALE GENOMIC DNA]</scope>
    <source>
        <strain evidence="4 5">SWCO2</strain>
    </source>
</reference>
<evidence type="ECO:0000256" key="1">
    <source>
        <dbReference type="SAM" id="Coils"/>
    </source>
</evidence>
<feature type="coiled-coil region" evidence="1">
    <location>
        <begin position="182"/>
        <end position="209"/>
    </location>
</feature>
<feature type="signal peptide" evidence="3">
    <location>
        <begin position="1"/>
        <end position="22"/>
    </location>
</feature>
<keyword evidence="2" id="KW-0472">Membrane</keyword>
<dbReference type="AlphaFoldDB" id="A0A373FNC9"/>
<evidence type="ECO:0000256" key="2">
    <source>
        <dbReference type="SAM" id="Phobius"/>
    </source>
</evidence>